<comment type="caution">
    <text evidence="6">The sequence shown here is derived from an EMBL/GenBank/DDBJ whole genome shotgun (WGS) entry which is preliminary data.</text>
</comment>
<dbReference type="Pfam" id="PF10551">
    <property type="entry name" value="MULE"/>
    <property type="match status" value="1"/>
</dbReference>
<dbReference type="InterPro" id="IPR007588">
    <property type="entry name" value="Znf_FLYWCH"/>
</dbReference>
<reference evidence="6 7" key="1">
    <citation type="submission" date="2024-05" db="EMBL/GenBank/DDBJ databases">
        <title>Culex pipiens pipiens assembly and annotation.</title>
        <authorList>
            <person name="Alout H."/>
            <person name="Durand T."/>
        </authorList>
    </citation>
    <scope>NUCLEOTIDE SEQUENCE [LARGE SCALE GENOMIC DNA]</scope>
    <source>
        <strain evidence="6">HA-2024</strain>
        <tissue evidence="6">Whole body</tissue>
    </source>
</reference>
<organism evidence="6 7">
    <name type="scientific">Culex pipiens pipiens</name>
    <name type="common">Northern house mosquito</name>
    <dbReference type="NCBI Taxonomy" id="38569"/>
    <lineage>
        <taxon>Eukaryota</taxon>
        <taxon>Metazoa</taxon>
        <taxon>Ecdysozoa</taxon>
        <taxon>Arthropoda</taxon>
        <taxon>Hexapoda</taxon>
        <taxon>Insecta</taxon>
        <taxon>Pterygota</taxon>
        <taxon>Neoptera</taxon>
        <taxon>Endopterygota</taxon>
        <taxon>Diptera</taxon>
        <taxon>Nematocera</taxon>
        <taxon>Culicoidea</taxon>
        <taxon>Culicidae</taxon>
        <taxon>Culicinae</taxon>
        <taxon>Culicini</taxon>
        <taxon>Culex</taxon>
        <taxon>Culex</taxon>
    </lineage>
</organism>
<evidence type="ECO:0000259" key="5">
    <source>
        <dbReference type="Pfam" id="PF10551"/>
    </source>
</evidence>
<dbReference type="Pfam" id="PF04500">
    <property type="entry name" value="FLYWCH"/>
    <property type="match status" value="1"/>
</dbReference>
<dbReference type="Proteomes" id="UP001562425">
    <property type="component" value="Unassembled WGS sequence"/>
</dbReference>
<name>A0ABD1D7K7_CULPP</name>
<feature type="domain" description="FLYWCH-type" evidence="4">
    <location>
        <begin position="2"/>
        <end position="46"/>
    </location>
</feature>
<dbReference type="EMBL" id="JBEHCU010007070">
    <property type="protein sequence ID" value="KAL1395610.1"/>
    <property type="molecule type" value="Genomic_DNA"/>
</dbReference>
<accession>A0ABD1D7K7</accession>
<sequence>VKDKVYWECRMRKHVGGDQYKCPGRLVTRCNGTHRHVATTLPQHTHLPDPDAVLEHDLRNTVKEMTKVTMDPPAKLLAAVAAKFPSRVQTRVSKNAQTLLVKRSRPAPEADPKTIEEFEVPETLKLSIDGEKFYQGYAESSTGDRAYIFTTKSDIEGLSEARFWTADGTFNVSPLLSQLFSIHGSIPPLHQTTTPAVYVFMTSKSQELYTAVLTELLFIADKYRVKLQPRHVLTDFELGMVNSFRTTFPKAKHSLCFFHLTQSLRRKYVAKLPDRKGVLNHHFKLVQALAFLPPNDIPAAFAELKKVTPAPLLPWMQYVEHVYVLGRPASDGSRIIGPTFDPELWSVHDNVMRGIPRTTNNHESWHSRMSKLINIKRVRVWKLVEALRLEQKSAEGRVLVTQAFLQPNRKAKQANKDHNLRQVCATYKLSKPLRYLNSVASHLGSETVAITGSDDQHKDQSEKAI</sequence>
<dbReference type="InterPro" id="IPR018289">
    <property type="entry name" value="MULE_transposase_dom"/>
</dbReference>
<evidence type="ECO:0000313" key="7">
    <source>
        <dbReference type="Proteomes" id="UP001562425"/>
    </source>
</evidence>
<dbReference type="Gene3D" id="2.20.25.240">
    <property type="match status" value="1"/>
</dbReference>
<evidence type="ECO:0008006" key="8">
    <source>
        <dbReference type="Google" id="ProtNLM"/>
    </source>
</evidence>
<feature type="non-terminal residue" evidence="6">
    <location>
        <position position="1"/>
    </location>
</feature>
<evidence type="ECO:0000313" key="6">
    <source>
        <dbReference type="EMBL" id="KAL1395610.1"/>
    </source>
</evidence>
<evidence type="ECO:0000256" key="3">
    <source>
        <dbReference type="ARBA" id="ARBA00022833"/>
    </source>
</evidence>
<keyword evidence="3" id="KW-0862">Zinc</keyword>
<keyword evidence="1" id="KW-0479">Metal-binding</keyword>
<dbReference type="GO" id="GO:0008270">
    <property type="term" value="F:zinc ion binding"/>
    <property type="evidence" value="ECO:0007669"/>
    <property type="project" value="UniProtKB-KW"/>
</dbReference>
<keyword evidence="2" id="KW-0863">Zinc-finger</keyword>
<evidence type="ECO:0000256" key="1">
    <source>
        <dbReference type="ARBA" id="ARBA00022723"/>
    </source>
</evidence>
<evidence type="ECO:0000259" key="4">
    <source>
        <dbReference type="Pfam" id="PF04500"/>
    </source>
</evidence>
<keyword evidence="7" id="KW-1185">Reference proteome</keyword>
<dbReference type="AlphaFoldDB" id="A0ABD1D7K7"/>
<proteinExistence type="predicted"/>
<feature type="domain" description="MULE transposase" evidence="5">
    <location>
        <begin position="164"/>
        <end position="262"/>
    </location>
</feature>
<protein>
    <recommendedName>
        <fullName evidence="8">MULE transposase domain-containing protein</fullName>
    </recommendedName>
</protein>
<evidence type="ECO:0000256" key="2">
    <source>
        <dbReference type="ARBA" id="ARBA00022771"/>
    </source>
</evidence>
<gene>
    <name evidence="6" type="ORF">pipiens_011125</name>
</gene>